<comment type="caution">
    <text evidence="2">The sequence shown here is derived from an EMBL/GenBank/DDBJ whole genome shotgun (WGS) entry which is preliminary data.</text>
</comment>
<name>A0ABQ3X0V6_9ACTN</name>
<keyword evidence="1" id="KW-0812">Transmembrane</keyword>
<keyword evidence="3" id="KW-1185">Reference proteome</keyword>
<reference evidence="2 3" key="1">
    <citation type="submission" date="2021-01" db="EMBL/GenBank/DDBJ databases">
        <title>Whole genome shotgun sequence of Actinoplanes couchii NBRC 106145.</title>
        <authorList>
            <person name="Komaki H."/>
            <person name="Tamura T."/>
        </authorList>
    </citation>
    <scope>NUCLEOTIDE SEQUENCE [LARGE SCALE GENOMIC DNA]</scope>
    <source>
        <strain evidence="2 3">NBRC 106145</strain>
    </source>
</reference>
<evidence type="ECO:0000313" key="2">
    <source>
        <dbReference type="EMBL" id="GID52097.1"/>
    </source>
</evidence>
<dbReference type="RefSeq" id="WP_203792915.1">
    <property type="nucleotide sequence ID" value="NZ_BAAAQE010000090.1"/>
</dbReference>
<gene>
    <name evidence="2" type="ORF">Aco03nite_005010</name>
</gene>
<proteinExistence type="predicted"/>
<sequence length="262" mass="27683">MNKQLFDELVEDAPPSTVDVAGIVGRERRRRFGLRLTGIAAGLAAVGVVAGLVVQNPATSPSPPAAVAGGFRLVSDTDASVEQTARRLEQALDEALRATAPDARWRRLFKHTAADGEPPMINGKAAADVAQQVYSGSQGVETGDRRGMLRFLISSPTPCTPGAVVQCEDASSMAEYWANYFTCAANQPVCAVGTLPDGRRTKAVSTGANRHRASVELPDKRVLAVEVSNRFALNKPLDPDGAPLTLDQTEAVARSVAGRILP</sequence>
<protein>
    <recommendedName>
        <fullName evidence="4">PknH-like extracellular domain-containing protein</fullName>
    </recommendedName>
</protein>
<keyword evidence="1" id="KW-0472">Membrane</keyword>
<accession>A0ABQ3X0V6</accession>
<feature type="transmembrane region" description="Helical" evidence="1">
    <location>
        <begin position="32"/>
        <end position="54"/>
    </location>
</feature>
<organism evidence="2 3">
    <name type="scientific">Actinoplanes couchii</name>
    <dbReference type="NCBI Taxonomy" id="403638"/>
    <lineage>
        <taxon>Bacteria</taxon>
        <taxon>Bacillati</taxon>
        <taxon>Actinomycetota</taxon>
        <taxon>Actinomycetes</taxon>
        <taxon>Micromonosporales</taxon>
        <taxon>Micromonosporaceae</taxon>
        <taxon>Actinoplanes</taxon>
    </lineage>
</organism>
<dbReference type="Proteomes" id="UP000612282">
    <property type="component" value="Unassembled WGS sequence"/>
</dbReference>
<dbReference type="EMBL" id="BOMG01000008">
    <property type="protein sequence ID" value="GID52097.1"/>
    <property type="molecule type" value="Genomic_DNA"/>
</dbReference>
<evidence type="ECO:0008006" key="4">
    <source>
        <dbReference type="Google" id="ProtNLM"/>
    </source>
</evidence>
<keyword evidence="1" id="KW-1133">Transmembrane helix</keyword>
<evidence type="ECO:0000256" key="1">
    <source>
        <dbReference type="SAM" id="Phobius"/>
    </source>
</evidence>
<evidence type="ECO:0000313" key="3">
    <source>
        <dbReference type="Proteomes" id="UP000612282"/>
    </source>
</evidence>